<protein>
    <submittedName>
        <fullName evidence="1">Uncharacterized protein</fullName>
    </submittedName>
</protein>
<dbReference type="EMBL" id="MU006703">
    <property type="protein sequence ID" value="KAF2632246.1"/>
    <property type="molecule type" value="Genomic_DNA"/>
</dbReference>
<proteinExistence type="predicted"/>
<evidence type="ECO:0000313" key="2">
    <source>
        <dbReference type="Proteomes" id="UP000799754"/>
    </source>
</evidence>
<evidence type="ECO:0000313" key="1">
    <source>
        <dbReference type="EMBL" id="KAF2632246.1"/>
    </source>
</evidence>
<keyword evidence="2" id="KW-1185">Reference proteome</keyword>
<dbReference type="Proteomes" id="UP000799754">
    <property type="component" value="Unassembled WGS sequence"/>
</dbReference>
<name>A0ACB6SDL9_9PLEO</name>
<comment type="caution">
    <text evidence="1">The sequence shown here is derived from an EMBL/GenBank/DDBJ whole genome shotgun (WGS) entry which is preliminary data.</text>
</comment>
<organism evidence="1 2">
    <name type="scientific">Macroventuria anomochaeta</name>
    <dbReference type="NCBI Taxonomy" id="301207"/>
    <lineage>
        <taxon>Eukaryota</taxon>
        <taxon>Fungi</taxon>
        <taxon>Dikarya</taxon>
        <taxon>Ascomycota</taxon>
        <taxon>Pezizomycotina</taxon>
        <taxon>Dothideomycetes</taxon>
        <taxon>Pleosporomycetidae</taxon>
        <taxon>Pleosporales</taxon>
        <taxon>Pleosporineae</taxon>
        <taxon>Didymellaceae</taxon>
        <taxon>Macroventuria</taxon>
    </lineage>
</organism>
<sequence length="284" mass="31729">MPRFLQPKKSTQHRVAAIALYRALLSGCSSAGLPDDDRTLLRNAIQNKFRQNRKIQSPYQLGLSFKLGYETVDKLDASTAGDTAGTRTLSQLIAALPHGLTNAPPTRRPAPPPPPAPHPSGKHPLAVLPPERAVLNVRPYAQVSGARKVPVMASANGIPFLRLTKPQPASLSRVIRQKLTRRIGRFHQRIELGKYWLPLAKQEDEWDMLMVAQLGRREDRIKWTDAVNEAEKQNVATYEEELAKDREIAKKMQGIVDEETRLALKEGQEVVRGGKKSPIRALKR</sequence>
<accession>A0ACB6SDL9</accession>
<gene>
    <name evidence="1" type="ORF">BU25DRAFT_331967</name>
</gene>
<reference evidence="1" key="1">
    <citation type="journal article" date="2020" name="Stud. Mycol.">
        <title>101 Dothideomycetes genomes: a test case for predicting lifestyles and emergence of pathogens.</title>
        <authorList>
            <person name="Haridas S."/>
            <person name="Albert R."/>
            <person name="Binder M."/>
            <person name="Bloem J."/>
            <person name="Labutti K."/>
            <person name="Salamov A."/>
            <person name="Andreopoulos B."/>
            <person name="Baker S."/>
            <person name="Barry K."/>
            <person name="Bills G."/>
            <person name="Bluhm B."/>
            <person name="Cannon C."/>
            <person name="Castanera R."/>
            <person name="Culley D."/>
            <person name="Daum C."/>
            <person name="Ezra D."/>
            <person name="Gonzalez J."/>
            <person name="Henrissat B."/>
            <person name="Kuo A."/>
            <person name="Liang C."/>
            <person name="Lipzen A."/>
            <person name="Lutzoni F."/>
            <person name="Magnuson J."/>
            <person name="Mondo S."/>
            <person name="Nolan M."/>
            <person name="Ohm R."/>
            <person name="Pangilinan J."/>
            <person name="Park H.-J."/>
            <person name="Ramirez L."/>
            <person name="Alfaro M."/>
            <person name="Sun H."/>
            <person name="Tritt A."/>
            <person name="Yoshinaga Y."/>
            <person name="Zwiers L.-H."/>
            <person name="Turgeon B."/>
            <person name="Goodwin S."/>
            <person name="Spatafora J."/>
            <person name="Crous P."/>
            <person name="Grigoriev I."/>
        </authorList>
    </citation>
    <scope>NUCLEOTIDE SEQUENCE</scope>
    <source>
        <strain evidence="1">CBS 525.71</strain>
    </source>
</reference>